<name>A0A9Q1FQK9_SYNKA</name>
<organism evidence="1 2">
    <name type="scientific">Synaphobranchus kaupii</name>
    <name type="common">Kaup's arrowtooth eel</name>
    <dbReference type="NCBI Taxonomy" id="118154"/>
    <lineage>
        <taxon>Eukaryota</taxon>
        <taxon>Metazoa</taxon>
        <taxon>Chordata</taxon>
        <taxon>Craniata</taxon>
        <taxon>Vertebrata</taxon>
        <taxon>Euteleostomi</taxon>
        <taxon>Actinopterygii</taxon>
        <taxon>Neopterygii</taxon>
        <taxon>Teleostei</taxon>
        <taxon>Anguilliformes</taxon>
        <taxon>Synaphobranchidae</taxon>
        <taxon>Synaphobranchus</taxon>
    </lineage>
</organism>
<accession>A0A9Q1FQK9</accession>
<sequence>MSRTHLLLSMQICSVRNKWISTSRQLPPRCIVPFCREIQLCNLTDAQPAANCITVHFNKKQKNS</sequence>
<reference evidence="1" key="1">
    <citation type="journal article" date="2023" name="Science">
        <title>Genome structures resolve the early diversification of teleost fishes.</title>
        <authorList>
            <person name="Parey E."/>
            <person name="Louis A."/>
            <person name="Montfort J."/>
            <person name="Bouchez O."/>
            <person name="Roques C."/>
            <person name="Iampietro C."/>
            <person name="Lluch J."/>
            <person name="Castinel A."/>
            <person name="Donnadieu C."/>
            <person name="Desvignes T."/>
            <person name="Floi Bucao C."/>
            <person name="Jouanno E."/>
            <person name="Wen M."/>
            <person name="Mejri S."/>
            <person name="Dirks R."/>
            <person name="Jansen H."/>
            <person name="Henkel C."/>
            <person name="Chen W.J."/>
            <person name="Zahm M."/>
            <person name="Cabau C."/>
            <person name="Klopp C."/>
            <person name="Thompson A.W."/>
            <person name="Robinson-Rechavi M."/>
            <person name="Braasch I."/>
            <person name="Lecointre G."/>
            <person name="Bobe J."/>
            <person name="Postlethwait J.H."/>
            <person name="Berthelot C."/>
            <person name="Roest Crollius H."/>
            <person name="Guiguen Y."/>
        </authorList>
    </citation>
    <scope>NUCLEOTIDE SEQUENCE</scope>
    <source>
        <strain evidence="1">WJC10195</strain>
    </source>
</reference>
<gene>
    <name evidence="1" type="ORF">SKAU_G00132070</name>
</gene>
<comment type="caution">
    <text evidence="1">The sequence shown here is derived from an EMBL/GenBank/DDBJ whole genome shotgun (WGS) entry which is preliminary data.</text>
</comment>
<proteinExistence type="predicted"/>
<protein>
    <submittedName>
        <fullName evidence="1">Uncharacterized protein</fullName>
    </submittedName>
</protein>
<evidence type="ECO:0000313" key="1">
    <source>
        <dbReference type="EMBL" id="KAJ8364376.1"/>
    </source>
</evidence>
<keyword evidence="2" id="KW-1185">Reference proteome</keyword>
<dbReference type="Proteomes" id="UP001152622">
    <property type="component" value="Chromosome 4"/>
</dbReference>
<evidence type="ECO:0000313" key="2">
    <source>
        <dbReference type="Proteomes" id="UP001152622"/>
    </source>
</evidence>
<dbReference type="EMBL" id="JAINUF010000004">
    <property type="protein sequence ID" value="KAJ8364376.1"/>
    <property type="molecule type" value="Genomic_DNA"/>
</dbReference>
<dbReference type="AlphaFoldDB" id="A0A9Q1FQK9"/>